<reference evidence="5 6" key="2">
    <citation type="submission" date="2020-06" db="EMBL/GenBank/DDBJ databases">
        <title>Ramlibacter rhizophilus sp. nov., isolated from rhizosphere soil of national flower Mugunghwa from South Korea.</title>
        <authorList>
            <person name="Zheng-Fei Y."/>
            <person name="Huan T."/>
        </authorList>
    </citation>
    <scope>NUCLEOTIDE SEQUENCE [LARGE SCALE GENOMIC DNA]</scope>
    <source>
        <strain evidence="5 6">B156</strain>
    </source>
</reference>
<dbReference type="InterPro" id="IPR051011">
    <property type="entry name" value="Metal_resp_trans_reg"/>
</dbReference>
<dbReference type="RefSeq" id="WP_171557131.1">
    <property type="nucleotide sequence ID" value="NZ_JABFCS010000001.1"/>
</dbReference>
<dbReference type="NCBIfam" id="NF033788">
    <property type="entry name" value="HTH_metalloreg"/>
    <property type="match status" value="1"/>
</dbReference>
<dbReference type="PROSITE" id="PS50987">
    <property type="entry name" value="HTH_ARSR_2"/>
    <property type="match status" value="1"/>
</dbReference>
<evidence type="ECO:0000256" key="1">
    <source>
        <dbReference type="ARBA" id="ARBA00023015"/>
    </source>
</evidence>
<feature type="domain" description="HTH arsR-type" evidence="4">
    <location>
        <begin position="10"/>
        <end position="104"/>
    </location>
</feature>
<evidence type="ECO:0000313" key="6">
    <source>
        <dbReference type="Proteomes" id="UP000552954"/>
    </source>
</evidence>
<accession>A0A849K2L6</accession>
<dbReference type="PANTHER" id="PTHR43132">
    <property type="entry name" value="ARSENICAL RESISTANCE OPERON REPRESSOR ARSR-RELATED"/>
    <property type="match status" value="1"/>
</dbReference>
<dbReference type="CDD" id="cd00090">
    <property type="entry name" value="HTH_ARSR"/>
    <property type="match status" value="1"/>
</dbReference>
<sequence>MDEPLVDKVAMREAAESACALMKVLSNPDRMLLLCELAEGERNVGELQDAVGVQQPTLSQQLAVLREENLVETRREGKNIYYSIASPQAMAVLQVLYAQFCVPTGKTRRSRK</sequence>
<dbReference type="PRINTS" id="PR00778">
    <property type="entry name" value="HTHARSR"/>
</dbReference>
<dbReference type="InterPro" id="IPR001845">
    <property type="entry name" value="HTH_ArsR_DNA-bd_dom"/>
</dbReference>
<dbReference type="PANTHER" id="PTHR43132:SF2">
    <property type="entry name" value="ARSENICAL RESISTANCE OPERON REPRESSOR ARSR-RELATED"/>
    <property type="match status" value="1"/>
</dbReference>
<evidence type="ECO:0000256" key="3">
    <source>
        <dbReference type="ARBA" id="ARBA00023163"/>
    </source>
</evidence>
<dbReference type="InterPro" id="IPR036388">
    <property type="entry name" value="WH-like_DNA-bd_sf"/>
</dbReference>
<keyword evidence="1" id="KW-0805">Transcription regulation</keyword>
<evidence type="ECO:0000259" key="4">
    <source>
        <dbReference type="PROSITE" id="PS50987"/>
    </source>
</evidence>
<keyword evidence="6" id="KW-1185">Reference proteome</keyword>
<protein>
    <submittedName>
        <fullName evidence="5">Helix-turn-helix transcriptional regulator</fullName>
    </submittedName>
</protein>
<dbReference type="GO" id="GO:0003700">
    <property type="term" value="F:DNA-binding transcription factor activity"/>
    <property type="evidence" value="ECO:0007669"/>
    <property type="project" value="InterPro"/>
</dbReference>
<reference evidence="5 6" key="1">
    <citation type="submission" date="2020-05" db="EMBL/GenBank/DDBJ databases">
        <authorList>
            <person name="Khan S.A."/>
            <person name="Jeon C.O."/>
            <person name="Chun B.H."/>
        </authorList>
    </citation>
    <scope>NUCLEOTIDE SEQUENCE [LARGE SCALE GENOMIC DNA]</scope>
    <source>
        <strain evidence="5 6">B156</strain>
    </source>
</reference>
<name>A0A849K2L6_9BURK</name>
<comment type="caution">
    <text evidence="5">The sequence shown here is derived from an EMBL/GenBank/DDBJ whole genome shotgun (WGS) entry which is preliminary data.</text>
</comment>
<dbReference type="Proteomes" id="UP000552954">
    <property type="component" value="Unassembled WGS sequence"/>
</dbReference>
<dbReference type="AlphaFoldDB" id="A0A849K2L6"/>
<dbReference type="Pfam" id="PF01022">
    <property type="entry name" value="HTH_5"/>
    <property type="match status" value="1"/>
</dbReference>
<dbReference type="InterPro" id="IPR011991">
    <property type="entry name" value="ArsR-like_HTH"/>
</dbReference>
<dbReference type="SMART" id="SM00418">
    <property type="entry name" value="HTH_ARSR"/>
    <property type="match status" value="1"/>
</dbReference>
<dbReference type="SUPFAM" id="SSF46785">
    <property type="entry name" value="Winged helix' DNA-binding domain"/>
    <property type="match status" value="1"/>
</dbReference>
<keyword evidence="2" id="KW-0238">DNA-binding</keyword>
<gene>
    <name evidence="5" type="ORF">HK415_05425</name>
</gene>
<dbReference type="EMBL" id="JABFCS010000001">
    <property type="protein sequence ID" value="NNU42728.1"/>
    <property type="molecule type" value="Genomic_DNA"/>
</dbReference>
<keyword evidence="3" id="KW-0804">Transcription</keyword>
<dbReference type="Gene3D" id="1.10.10.10">
    <property type="entry name" value="Winged helix-like DNA-binding domain superfamily/Winged helix DNA-binding domain"/>
    <property type="match status" value="1"/>
</dbReference>
<dbReference type="InterPro" id="IPR036390">
    <property type="entry name" value="WH_DNA-bd_sf"/>
</dbReference>
<proteinExistence type="predicted"/>
<evidence type="ECO:0000313" key="5">
    <source>
        <dbReference type="EMBL" id="NNU42728.1"/>
    </source>
</evidence>
<dbReference type="GO" id="GO:0003677">
    <property type="term" value="F:DNA binding"/>
    <property type="evidence" value="ECO:0007669"/>
    <property type="project" value="UniProtKB-KW"/>
</dbReference>
<evidence type="ECO:0000256" key="2">
    <source>
        <dbReference type="ARBA" id="ARBA00023125"/>
    </source>
</evidence>
<organism evidence="5 6">
    <name type="scientific">Ramlibacter montanisoli</name>
    <dbReference type="NCBI Taxonomy" id="2732512"/>
    <lineage>
        <taxon>Bacteria</taxon>
        <taxon>Pseudomonadati</taxon>
        <taxon>Pseudomonadota</taxon>
        <taxon>Betaproteobacteria</taxon>
        <taxon>Burkholderiales</taxon>
        <taxon>Comamonadaceae</taxon>
        <taxon>Ramlibacter</taxon>
    </lineage>
</organism>